<dbReference type="KEGG" id="mmar:MODMU_4708"/>
<accession>I4F376</accession>
<dbReference type="InterPro" id="IPR058983">
    <property type="entry name" value="AftB_C"/>
</dbReference>
<evidence type="ECO:0000313" key="4">
    <source>
        <dbReference type="Proteomes" id="UP000006461"/>
    </source>
</evidence>
<feature type="domain" description="Terminal beta-(1-&gt;2)-arabinofuranosyltransferase C-terminal" evidence="2">
    <location>
        <begin position="441"/>
        <end position="546"/>
    </location>
</feature>
<feature type="transmembrane region" description="Helical" evidence="1">
    <location>
        <begin position="105"/>
        <end position="125"/>
    </location>
</feature>
<evidence type="ECO:0000259" key="2">
    <source>
        <dbReference type="Pfam" id="PF26371"/>
    </source>
</evidence>
<keyword evidence="1" id="KW-0472">Membrane</keyword>
<dbReference type="HOGENOM" id="CLU_423257_0_0_11"/>
<organism evidence="3 4">
    <name type="scientific">Modestobacter italicus (strain DSM 44449 / CECT 9708 / BC 501)</name>
    <dbReference type="NCBI Taxonomy" id="2732864"/>
    <lineage>
        <taxon>Bacteria</taxon>
        <taxon>Bacillati</taxon>
        <taxon>Actinomycetota</taxon>
        <taxon>Actinomycetes</taxon>
        <taxon>Geodermatophilales</taxon>
        <taxon>Geodermatophilaceae</taxon>
        <taxon>Modestobacter</taxon>
    </lineage>
</organism>
<feature type="transmembrane region" description="Helical" evidence="1">
    <location>
        <begin position="245"/>
        <end position="270"/>
    </location>
</feature>
<dbReference type="PATRIC" id="fig|477641.3.peg.4416"/>
<gene>
    <name evidence="3" type="ordered locus">MODMU_4708</name>
</gene>
<reference evidence="3 4" key="1">
    <citation type="journal article" date="2012" name="J. Bacteriol.">
        <title>Genome Sequence of Radiation-Resistant Modestobacter marinus Strain BC501, a Representative Actinobacterium That Thrives on Calcareous Stone Surfaces.</title>
        <authorList>
            <person name="Normand P."/>
            <person name="Gury J."/>
            <person name="Pujic P."/>
            <person name="Chouaia B."/>
            <person name="Crotti E."/>
            <person name="Brusetti L."/>
            <person name="Daffonchio D."/>
            <person name="Vacherie B."/>
            <person name="Barbe V."/>
            <person name="Medigue C."/>
            <person name="Calteau A."/>
            <person name="Ghodhbane-Gtari F."/>
            <person name="Essoussi I."/>
            <person name="Nouioui I."/>
            <person name="Abbassi-Ghozzi I."/>
            <person name="Gtari M."/>
        </authorList>
    </citation>
    <scope>NUCLEOTIDE SEQUENCE [LARGE SCALE GENOMIC DNA]</scope>
    <source>
        <strain evidence="4">BC 501</strain>
    </source>
</reference>
<keyword evidence="1" id="KW-0812">Transmembrane</keyword>
<feature type="transmembrane region" description="Helical" evidence="1">
    <location>
        <begin position="206"/>
        <end position="225"/>
    </location>
</feature>
<dbReference type="Proteomes" id="UP000006461">
    <property type="component" value="Chromosome"/>
</dbReference>
<feature type="transmembrane region" description="Helical" evidence="1">
    <location>
        <begin position="333"/>
        <end position="354"/>
    </location>
</feature>
<proteinExistence type="predicted"/>
<dbReference type="EMBL" id="FO203431">
    <property type="protein sequence ID" value="CCH90089.1"/>
    <property type="molecule type" value="Genomic_DNA"/>
</dbReference>
<feature type="transmembrane region" description="Helical" evidence="1">
    <location>
        <begin position="282"/>
        <end position="300"/>
    </location>
</feature>
<dbReference type="Pfam" id="PF26371">
    <property type="entry name" value="AftB_C"/>
    <property type="match status" value="1"/>
</dbReference>
<dbReference type="AlphaFoldDB" id="I4F376"/>
<sequence>MHLALTAAVALAVLVLGWLKRWTSDDAFINFRVVHELLAGNGPVFNAGERVEVATSPLWLAVLTVADAIVPGDAAPWTSVVLGLALTATAVTVASIAAARLWAKAPSWVVVPFGVAVFAALPPTWDFTTSGLETGLSFSWIALSFWGLVRWVQRDTPLAHRPVWLLVLLGVGPLVRPDFAVISGILLLFVVLVGAGRWWQRLLGLVFAGLLPVAYQVFRMGYYGLLVPNTAVAKESSRPLWSRGFVYLADLVAPHLLWVPALLALGLLAVLAPQARWLRREWILVVVVLAAAAVHALYVVRVGGDFMHARLLMPSVFLALCPVAALPVTRRHAAVTGTLLAGAAVWAVSSVFFLRIDYPDSVADSGLADERGFYAALAGVKNPITLADHGGAGVSAYTDQVNRAALEGRDEIVLQVVPVRPSTPMAVLAPSSGGMVFSVGNAGFYGVASSSSVFVVDGFGLTDPIASHIAPGPPGRPGHEKIFPAWYLLARYGAPELAEEVTPGLSDPAGVAASRDALSCGDAAQLIEATSGELTVGRFFSNVVHAPEMTSFRIPVDPTEARDQFC</sequence>
<protein>
    <submittedName>
        <fullName evidence="3">Permease</fullName>
    </submittedName>
</protein>
<keyword evidence="4" id="KW-1185">Reference proteome</keyword>
<dbReference type="STRING" id="477641.MODMU_4708"/>
<feature type="transmembrane region" description="Helical" evidence="1">
    <location>
        <begin position="77"/>
        <end position="98"/>
    </location>
</feature>
<evidence type="ECO:0000313" key="3">
    <source>
        <dbReference type="EMBL" id="CCH90089.1"/>
    </source>
</evidence>
<dbReference type="eggNOG" id="COG1807">
    <property type="taxonomic scope" value="Bacteria"/>
</dbReference>
<evidence type="ECO:0000256" key="1">
    <source>
        <dbReference type="SAM" id="Phobius"/>
    </source>
</evidence>
<feature type="transmembrane region" description="Helical" evidence="1">
    <location>
        <begin position="181"/>
        <end position="199"/>
    </location>
</feature>
<keyword evidence="1" id="KW-1133">Transmembrane helix</keyword>
<name>I4F376_MODI5</name>